<accession>A0A0W8FKQ6</accession>
<feature type="domain" description="Metallo-beta-lactamase" evidence="1">
    <location>
        <begin position="108"/>
        <end position="304"/>
    </location>
</feature>
<evidence type="ECO:0000313" key="2">
    <source>
        <dbReference type="EMBL" id="KUG21509.1"/>
    </source>
</evidence>
<organism evidence="2">
    <name type="scientific">hydrocarbon metagenome</name>
    <dbReference type="NCBI Taxonomy" id="938273"/>
    <lineage>
        <taxon>unclassified sequences</taxon>
        <taxon>metagenomes</taxon>
        <taxon>ecological metagenomes</taxon>
    </lineage>
</organism>
<dbReference type="SUPFAM" id="SSF56281">
    <property type="entry name" value="Metallo-hydrolase/oxidoreductase"/>
    <property type="match status" value="1"/>
</dbReference>
<dbReference type="Gene3D" id="3.60.15.10">
    <property type="entry name" value="Ribonuclease Z/Hydroxyacylglutathione hydrolase-like"/>
    <property type="match status" value="1"/>
</dbReference>
<dbReference type="Pfam" id="PF12706">
    <property type="entry name" value="Lactamase_B_2"/>
    <property type="match status" value="1"/>
</dbReference>
<dbReference type="InterPro" id="IPR001279">
    <property type="entry name" value="Metallo-B-lactamas"/>
</dbReference>
<sequence>MNKTFWLPLIIISFIVVFESGADFSVSAEDYKSRYEETIFGRRFYNIEPVKHHNAWDMIKWGITGKRKKWPKEINIEPGDTPIIRVETGIRYTVVNHSTVLIQVNGINILTDPIWSMRASMLSWIGPKRVMPPGITFDQLPPIDVVLISHNHYDHMDIPTLERLAKRDNPLILTGIGNKQILKQYKVDNVKELDWWQKVTLGNVEFCFTPARHFSSRGVTDYNLSLWGSFIIKTPSGVICFIGDSGYGSFVGEIRRRFGPVDLSFIPIGAYEPAWMMETIHLTPEEAWQVHEDLGSRLSVAIHFGTFQLTDEGINEPVERLGKVILEKGEGFGKFLVPTFGKNMDAGQMK</sequence>
<dbReference type="AlphaFoldDB" id="A0A0W8FKQ6"/>
<reference evidence="2" key="1">
    <citation type="journal article" date="2015" name="Proc. Natl. Acad. Sci. U.S.A.">
        <title>Networks of energetic and metabolic interactions define dynamics in microbial communities.</title>
        <authorList>
            <person name="Embree M."/>
            <person name="Liu J.K."/>
            <person name="Al-Bassam M.M."/>
            <person name="Zengler K."/>
        </authorList>
    </citation>
    <scope>NUCLEOTIDE SEQUENCE</scope>
</reference>
<dbReference type="EMBL" id="LNQE01001056">
    <property type="protein sequence ID" value="KUG21509.1"/>
    <property type="molecule type" value="Genomic_DNA"/>
</dbReference>
<comment type="caution">
    <text evidence="2">The sequence shown here is derived from an EMBL/GenBank/DDBJ whole genome shotgun (WGS) entry which is preliminary data.</text>
</comment>
<proteinExistence type="predicted"/>
<evidence type="ECO:0000259" key="1">
    <source>
        <dbReference type="Pfam" id="PF12706"/>
    </source>
</evidence>
<name>A0A0W8FKQ6_9ZZZZ</name>
<gene>
    <name evidence="2" type="ORF">ASZ90_008729</name>
</gene>
<dbReference type="PANTHER" id="PTHR15032:SF4">
    <property type="entry name" value="N-ACYL-PHOSPHATIDYLETHANOLAMINE-HYDROLYZING PHOSPHOLIPASE D"/>
    <property type="match status" value="1"/>
</dbReference>
<dbReference type="PANTHER" id="PTHR15032">
    <property type="entry name" value="N-ACYL-PHOSPHATIDYLETHANOLAMINE-HYDROLYZING PHOSPHOLIPASE D"/>
    <property type="match status" value="1"/>
</dbReference>
<dbReference type="InterPro" id="IPR036866">
    <property type="entry name" value="RibonucZ/Hydroxyglut_hydro"/>
</dbReference>
<protein>
    <submittedName>
        <fullName evidence="2">Outer membrane protein roma</fullName>
    </submittedName>
</protein>
<dbReference type="GO" id="GO:0005737">
    <property type="term" value="C:cytoplasm"/>
    <property type="evidence" value="ECO:0007669"/>
    <property type="project" value="TreeGrafter"/>
</dbReference>